<name>A0A0H3ZRH5_9VIBR</name>
<keyword evidence="5 6" id="KW-0472">Membrane</keyword>
<dbReference type="PANTHER" id="PTHR37937">
    <property type="entry name" value="CONJUGATIVE TRANSFER: DNA TRANSPORT"/>
    <property type="match status" value="1"/>
</dbReference>
<accession>A0A0H3ZRH5</accession>
<proteinExistence type="predicted"/>
<evidence type="ECO:0000256" key="4">
    <source>
        <dbReference type="ARBA" id="ARBA00022989"/>
    </source>
</evidence>
<dbReference type="SUPFAM" id="SSF52540">
    <property type="entry name" value="P-loop containing nucleoside triphosphate hydrolases"/>
    <property type="match status" value="1"/>
</dbReference>
<evidence type="ECO:0000256" key="3">
    <source>
        <dbReference type="ARBA" id="ARBA00022692"/>
    </source>
</evidence>
<comment type="subcellular location">
    <subcellularLocation>
        <location evidence="1">Cell membrane</location>
        <topology evidence="1">Multi-pass membrane protein</topology>
    </subcellularLocation>
</comment>
<feature type="transmembrane region" description="Helical" evidence="6">
    <location>
        <begin position="105"/>
        <end position="123"/>
    </location>
</feature>
<keyword evidence="4 6" id="KW-1133">Transmembrane helix</keyword>
<keyword evidence="3 6" id="KW-0812">Transmembrane</keyword>
<dbReference type="GO" id="GO:0005886">
    <property type="term" value="C:plasma membrane"/>
    <property type="evidence" value="ECO:0007669"/>
    <property type="project" value="UniProtKB-SubCell"/>
</dbReference>
<evidence type="ECO:0000256" key="2">
    <source>
        <dbReference type="ARBA" id="ARBA00022475"/>
    </source>
</evidence>
<evidence type="ECO:0000313" key="8">
    <source>
        <dbReference type="EMBL" id="AKN36489.1"/>
    </source>
</evidence>
<dbReference type="Gene3D" id="3.40.50.300">
    <property type="entry name" value="P-loop containing nucleotide triphosphate hydrolases"/>
    <property type="match status" value="2"/>
</dbReference>
<dbReference type="InterPro" id="IPR051539">
    <property type="entry name" value="T4SS-coupling_protein"/>
</dbReference>
<dbReference type="PANTHER" id="PTHR37937:SF1">
    <property type="entry name" value="CONJUGATIVE TRANSFER: DNA TRANSPORT"/>
    <property type="match status" value="1"/>
</dbReference>
<dbReference type="EMBL" id="KP795492">
    <property type="protein sequence ID" value="AKN36489.1"/>
    <property type="molecule type" value="Genomic_DNA"/>
</dbReference>
<reference evidence="8" key="1">
    <citation type="journal article" date="2015" name="MBio">
        <title>Eco-Evolutionary Dynamics of Episomes among Ecologically Cohesive Bacterial Populations.</title>
        <authorList>
            <person name="Xue H."/>
            <person name="Cordero O.X."/>
            <person name="Camas F.M."/>
            <person name="Trimble W."/>
            <person name="Meyer F."/>
            <person name="Guglielmini J."/>
            <person name="Rocha E.P."/>
            <person name="Polz M.F."/>
        </authorList>
    </citation>
    <scope>NUCLEOTIDE SEQUENCE</scope>
    <source>
        <strain evidence="8">FF_112</strain>
    </source>
</reference>
<dbReference type="InterPro" id="IPR032689">
    <property type="entry name" value="TraG-D_C"/>
</dbReference>
<organism evidence="8">
    <name type="scientific">Vibrio tasmaniensis</name>
    <dbReference type="NCBI Taxonomy" id="212663"/>
    <lineage>
        <taxon>Bacteria</taxon>
        <taxon>Pseudomonadati</taxon>
        <taxon>Pseudomonadota</taxon>
        <taxon>Gammaproteobacteria</taxon>
        <taxon>Vibrionales</taxon>
        <taxon>Vibrionaceae</taxon>
        <taxon>Vibrio</taxon>
    </lineage>
</organism>
<keyword evidence="2" id="KW-1003">Cell membrane</keyword>
<dbReference type="InterPro" id="IPR027417">
    <property type="entry name" value="P-loop_NTPase"/>
</dbReference>
<evidence type="ECO:0000259" key="7">
    <source>
        <dbReference type="Pfam" id="PF12696"/>
    </source>
</evidence>
<feature type="transmembrane region" description="Helical" evidence="6">
    <location>
        <begin position="30"/>
        <end position="51"/>
    </location>
</feature>
<protein>
    <submittedName>
        <fullName evidence="8">MobB protein</fullName>
    </submittedName>
</protein>
<dbReference type="AlphaFoldDB" id="A0A0H3ZRH5"/>
<dbReference type="Pfam" id="PF12696">
    <property type="entry name" value="TraG-D_C"/>
    <property type="match status" value="1"/>
</dbReference>
<sequence>MNSISTLFNSAWNWWIPYFSDYLYLPIDNFIFWLATGTAFSILFIACIGVCKDDKSMIVMSYRALTLTLRLIMFVYLSAVLLTWVISSWLDGGFTALFWHIKTDLIVMVLCIFVVWLIAYFAIRWSFEPWLSEIASRSGGSKQGGDGAYSDVRKIKPLEFKSYKPEDYFKKAQKKSSLFFGLDEKQKPVYIPLADFEKTHTQIMGEMGTGKGVQAQVILAQQLLRHEAVYVFDPKFDVWMPSVMKHFCDKAGLPFHFINLREKTPQINAFQTYDEARILDQFIAAFNLAESPGDAEHYRILARDIAADLAEAVVEHNLSLFEAYNRRAEFLTEKQLKDGDSFLIHLKTLARLKAFSTLEGIDLYSIMQTGGCVYIVGDDGAIIKKAQKMLLQCIMDEVKYSANTSRKFVSIFLDEAKHMISKNLFAGLGQTRSRRCNILLAHQSPADWSDGGDIDKETASELIRDNATLKWFYRTSNQEVAEWISMQTGTKVAQVSMKTIDRNELAGETLSMQRRSQESQVALHDANFIQYALPDRTAIMIGAGLPKIAYSAILKVTPHEFGVTQATPLAITSPTDEIKAAINNPPQQVEQRKVIRGVEDLI</sequence>
<evidence type="ECO:0000256" key="1">
    <source>
        <dbReference type="ARBA" id="ARBA00004651"/>
    </source>
</evidence>
<evidence type="ECO:0000256" key="6">
    <source>
        <dbReference type="SAM" id="Phobius"/>
    </source>
</evidence>
<feature type="domain" description="TraD/TraG TraM recognition site" evidence="7">
    <location>
        <begin position="410"/>
        <end position="519"/>
    </location>
</feature>
<evidence type="ECO:0000256" key="5">
    <source>
        <dbReference type="ARBA" id="ARBA00023136"/>
    </source>
</evidence>
<feature type="transmembrane region" description="Helical" evidence="6">
    <location>
        <begin position="71"/>
        <end position="90"/>
    </location>
</feature>